<dbReference type="AlphaFoldDB" id="A0A8X8GPX5"/>
<dbReference type="Pfam" id="PF05154">
    <property type="entry name" value="TM2"/>
    <property type="match status" value="1"/>
</dbReference>
<evidence type="ECO:0000256" key="1">
    <source>
        <dbReference type="ARBA" id="ARBA00004141"/>
    </source>
</evidence>
<organism evidence="7 8">
    <name type="scientific">Staphylococcus hominis</name>
    <dbReference type="NCBI Taxonomy" id="1290"/>
    <lineage>
        <taxon>Bacteria</taxon>
        <taxon>Bacillati</taxon>
        <taxon>Bacillota</taxon>
        <taxon>Bacilli</taxon>
        <taxon>Bacillales</taxon>
        <taxon>Staphylococcaceae</taxon>
        <taxon>Staphylococcus</taxon>
    </lineage>
</organism>
<evidence type="ECO:0000313" key="7">
    <source>
        <dbReference type="EMBL" id="MCM5671817.1"/>
    </source>
</evidence>
<comment type="subcellular location">
    <subcellularLocation>
        <location evidence="1">Membrane</location>
        <topology evidence="1">Multi-pass membrane protein</topology>
    </subcellularLocation>
</comment>
<dbReference type="GO" id="GO:0016020">
    <property type="term" value="C:membrane"/>
    <property type="evidence" value="ECO:0007669"/>
    <property type="project" value="UniProtKB-SubCell"/>
</dbReference>
<name>A0A8X8GPX5_STAHO</name>
<evidence type="ECO:0000259" key="6">
    <source>
        <dbReference type="Pfam" id="PF05154"/>
    </source>
</evidence>
<evidence type="ECO:0000256" key="3">
    <source>
        <dbReference type="ARBA" id="ARBA00022989"/>
    </source>
</evidence>
<comment type="caution">
    <text evidence="7">The sequence shown here is derived from an EMBL/GenBank/DDBJ whole genome shotgun (WGS) entry which is preliminary data.</text>
</comment>
<feature type="transmembrane region" description="Helical" evidence="5">
    <location>
        <begin position="35"/>
        <end position="56"/>
    </location>
</feature>
<reference evidence="7 8" key="1">
    <citation type="submission" date="2022-06" db="EMBL/GenBank/DDBJ databases">
        <title>Staphylococcus hominis ShoR14 genome sequence.</title>
        <authorList>
            <person name="Yeo C.C."/>
            <person name="Chew C.H."/>
            <person name="Che Hamzah A.M."/>
            <person name="Al-Trad E.I."/>
        </authorList>
    </citation>
    <scope>NUCLEOTIDE SEQUENCE [LARGE SCALE GENOMIC DNA]</scope>
    <source>
        <strain evidence="7 8">ShoR14</strain>
    </source>
</reference>
<keyword evidence="3 5" id="KW-1133">Transmembrane helix</keyword>
<dbReference type="InterPro" id="IPR007829">
    <property type="entry name" value="TM2"/>
</dbReference>
<evidence type="ECO:0000256" key="4">
    <source>
        <dbReference type="ARBA" id="ARBA00023136"/>
    </source>
</evidence>
<keyword evidence="4 5" id="KW-0472">Membrane</keyword>
<dbReference type="Proteomes" id="UP000665944">
    <property type="component" value="Unassembled WGS sequence"/>
</dbReference>
<dbReference type="RefSeq" id="WP_017175791.1">
    <property type="nucleotide sequence ID" value="NZ_CABMJU010000034.1"/>
</dbReference>
<keyword evidence="8" id="KW-1185">Reference proteome</keyword>
<evidence type="ECO:0000256" key="2">
    <source>
        <dbReference type="ARBA" id="ARBA00022692"/>
    </source>
</evidence>
<keyword evidence="2 5" id="KW-0812">Transmembrane</keyword>
<sequence>MRVNKTLYVLCALFLGGVGIHKFYADKVGQGVLHLVFFWTLIPTIVSIIHGIIIIFTTKADNNGYIFIPR</sequence>
<evidence type="ECO:0000256" key="5">
    <source>
        <dbReference type="SAM" id="Phobius"/>
    </source>
</evidence>
<evidence type="ECO:0000313" key="8">
    <source>
        <dbReference type="Proteomes" id="UP000665944"/>
    </source>
</evidence>
<dbReference type="EMBL" id="JAGHKT020000003">
    <property type="protein sequence ID" value="MCM5671817.1"/>
    <property type="molecule type" value="Genomic_DNA"/>
</dbReference>
<accession>A0A8X8GPX5</accession>
<proteinExistence type="predicted"/>
<protein>
    <submittedName>
        <fullName evidence="7">TM2 domain-containing protein</fullName>
    </submittedName>
</protein>
<gene>
    <name evidence="7" type="ORF">J7T32_003420</name>
</gene>
<feature type="domain" description="TM2" evidence="6">
    <location>
        <begin position="2"/>
        <end position="52"/>
    </location>
</feature>